<proteinExistence type="predicted"/>
<evidence type="ECO:0000259" key="2">
    <source>
        <dbReference type="Pfam" id="PF14292"/>
    </source>
</evidence>
<reference evidence="3" key="1">
    <citation type="submission" date="2024-07" db="EMBL/GenBank/DDBJ databases">
        <authorList>
            <person name="Biller S.J."/>
        </authorList>
    </citation>
    <scope>NUCLEOTIDE SEQUENCE</scope>
    <source>
        <strain evidence="3">WC2409</strain>
    </source>
</reference>
<dbReference type="EMBL" id="CP165625">
    <property type="protein sequence ID" value="XDU95010.1"/>
    <property type="molecule type" value="Genomic_DNA"/>
</dbReference>
<organism evidence="3">
    <name type="scientific">Flavobacterium sp. WC2409</name>
    <dbReference type="NCBI Taxonomy" id="3234139"/>
    <lineage>
        <taxon>Bacteria</taxon>
        <taxon>Pseudomonadati</taxon>
        <taxon>Bacteroidota</taxon>
        <taxon>Flavobacteriia</taxon>
        <taxon>Flavobacteriales</taxon>
        <taxon>Flavobacteriaceae</taxon>
        <taxon>Flavobacterium</taxon>
    </lineage>
</organism>
<gene>
    <name evidence="3" type="ORF">AB3G34_14090</name>
</gene>
<keyword evidence="1" id="KW-0732">Signal</keyword>
<feature type="domain" description="SusE outer membrane protein" evidence="2">
    <location>
        <begin position="34"/>
        <end position="134"/>
    </location>
</feature>
<evidence type="ECO:0000313" key="3">
    <source>
        <dbReference type="EMBL" id="XDU95010.1"/>
    </source>
</evidence>
<feature type="signal peptide" evidence="1">
    <location>
        <begin position="1"/>
        <end position="25"/>
    </location>
</feature>
<protein>
    <submittedName>
        <fullName evidence="3">SusE domain-containing protein</fullName>
    </submittedName>
</protein>
<name>A0AB39W1S7_9FLAO</name>
<dbReference type="PROSITE" id="PS51257">
    <property type="entry name" value="PROKAR_LIPOPROTEIN"/>
    <property type="match status" value="1"/>
</dbReference>
<dbReference type="CDD" id="cd12967">
    <property type="entry name" value="CBM_SusE-F_like_u1"/>
    <property type="match status" value="1"/>
</dbReference>
<dbReference type="RefSeq" id="WP_367772621.1">
    <property type="nucleotide sequence ID" value="NZ_CP165625.1"/>
</dbReference>
<dbReference type="Gene3D" id="2.60.40.3620">
    <property type="match status" value="2"/>
</dbReference>
<accession>A0AB39W1S7</accession>
<dbReference type="Pfam" id="PF14292">
    <property type="entry name" value="SusE"/>
    <property type="match status" value="1"/>
</dbReference>
<evidence type="ECO:0000256" key="1">
    <source>
        <dbReference type="SAM" id="SignalP"/>
    </source>
</evidence>
<dbReference type="AlphaFoldDB" id="A0AB39W1S7"/>
<dbReference type="InterPro" id="IPR025970">
    <property type="entry name" value="SusE"/>
</dbReference>
<feature type="chain" id="PRO_5044342778" evidence="1">
    <location>
        <begin position="26"/>
        <end position="359"/>
    </location>
</feature>
<sequence length="359" mass="38817">MKKYINKIFALCTLLFLGASCENDAVLTTLKTVSFSAPIEASSSTIVLSSENENLSVVTISWPTVVFPVNAPVTYALEFDVPADAVGATAWSKAVRVEAGVDVLSKAFSGSDFNKMAIKLGLPVDESGKIVVRVVSTLDRTIYSDAIELTVTPFAKAVVFGEIYMPGSYQGWDINTAASLTAINAGIYQGYVTIPAGAGLGFKLNTNRNWDQFYGAGATNDVLVDHSDADFLMPQAGSFQINVNLNTAKWKATPYTWGIVGDATAGSWDNSTNMSFNHQLKQWEITSDLKVGNVKFRLNNAWTINYGPKNNDDGIVYLDDPGAHYISEAGTYKITFKIDDIDPATNGYPPTATYTVTKI</sequence>